<dbReference type="Pfam" id="PF00005">
    <property type="entry name" value="ABC_tran"/>
    <property type="match status" value="1"/>
</dbReference>
<accession>A0A1R3GBA0</accession>
<evidence type="ECO:0000259" key="7">
    <source>
        <dbReference type="Pfam" id="PF00005"/>
    </source>
</evidence>
<dbReference type="GO" id="GO:0005524">
    <property type="term" value="F:ATP binding"/>
    <property type="evidence" value="ECO:0007669"/>
    <property type="project" value="InterPro"/>
</dbReference>
<gene>
    <name evidence="8" type="ORF">COLO4_36017</name>
</gene>
<dbReference type="Gene3D" id="3.40.50.300">
    <property type="entry name" value="P-loop containing nucleotide triphosphate hydrolases"/>
    <property type="match status" value="1"/>
</dbReference>
<comment type="subcellular location">
    <subcellularLocation>
        <location evidence="1">Membrane</location>
        <topology evidence="1">Multi-pass membrane protein</topology>
    </subcellularLocation>
</comment>
<keyword evidence="3" id="KW-0812">Transmembrane</keyword>
<evidence type="ECO:0000256" key="4">
    <source>
        <dbReference type="ARBA" id="ARBA00022989"/>
    </source>
</evidence>
<evidence type="ECO:0000313" key="9">
    <source>
        <dbReference type="Proteomes" id="UP000187203"/>
    </source>
</evidence>
<dbReference type="STRING" id="93759.A0A1R3GBA0"/>
<dbReference type="GO" id="GO:0042626">
    <property type="term" value="F:ATPase-coupled transmembrane transporter activity"/>
    <property type="evidence" value="ECO:0007669"/>
    <property type="project" value="TreeGrafter"/>
</dbReference>
<evidence type="ECO:0000256" key="3">
    <source>
        <dbReference type="ARBA" id="ARBA00022692"/>
    </source>
</evidence>
<evidence type="ECO:0000313" key="8">
    <source>
        <dbReference type="EMBL" id="OMO55369.1"/>
    </source>
</evidence>
<name>A0A1R3GBA0_9ROSI</name>
<dbReference type="InterPro" id="IPR027417">
    <property type="entry name" value="P-loop_NTPase"/>
</dbReference>
<keyword evidence="2" id="KW-0813">Transport</keyword>
<feature type="region of interest" description="Disordered" evidence="6">
    <location>
        <begin position="28"/>
        <end position="60"/>
    </location>
</feature>
<dbReference type="OrthoDB" id="1931512at2759"/>
<dbReference type="Proteomes" id="UP000187203">
    <property type="component" value="Unassembled WGS sequence"/>
</dbReference>
<sequence length="279" mass="30455">MKEGQSFEVVVNEKDTIIVSAIEKASSFGQPRQGNGTGVSIKGQDETANHSDAISKRNSSSSTTTISLSFDEIEYSCCIETCSEILLSNSDDAADASSALDNHGKAEDDDISCSESQAAHESCTWRKLQFEPTLPISLKFEDIKYKVPGVKGEKRSKAENYILDGITGLVHPGELLALMAPSGGGKTTLLNLLSGRVKFDSGTITYNDQPYSKSLKRRIGFVLQDDVAFPHLTVKETLTYAALLRLPNTLPTQQKKERAMTVITELGLERRFIILMEGV</sequence>
<feature type="compositionally biased region" description="Basic and acidic residues" evidence="6">
    <location>
        <begin position="43"/>
        <end position="55"/>
    </location>
</feature>
<dbReference type="SUPFAM" id="SSF52540">
    <property type="entry name" value="P-loop containing nucleoside triphosphate hydrolases"/>
    <property type="match status" value="1"/>
</dbReference>
<dbReference type="PANTHER" id="PTHR48041:SF66">
    <property type="entry name" value="ABC TRANSPORTER G FAMILY MEMBER 22-LIKE ISOFORM X1"/>
    <property type="match status" value="1"/>
</dbReference>
<dbReference type="PANTHER" id="PTHR48041">
    <property type="entry name" value="ABC TRANSPORTER G FAMILY MEMBER 28"/>
    <property type="match status" value="1"/>
</dbReference>
<keyword evidence="5" id="KW-0472">Membrane</keyword>
<dbReference type="AlphaFoldDB" id="A0A1R3GBA0"/>
<evidence type="ECO:0000256" key="5">
    <source>
        <dbReference type="ARBA" id="ARBA00023136"/>
    </source>
</evidence>
<feature type="domain" description="ABC transporter" evidence="7">
    <location>
        <begin position="164"/>
        <end position="269"/>
    </location>
</feature>
<organism evidence="8 9">
    <name type="scientific">Corchorus olitorius</name>
    <dbReference type="NCBI Taxonomy" id="93759"/>
    <lineage>
        <taxon>Eukaryota</taxon>
        <taxon>Viridiplantae</taxon>
        <taxon>Streptophyta</taxon>
        <taxon>Embryophyta</taxon>
        <taxon>Tracheophyta</taxon>
        <taxon>Spermatophyta</taxon>
        <taxon>Magnoliopsida</taxon>
        <taxon>eudicotyledons</taxon>
        <taxon>Gunneridae</taxon>
        <taxon>Pentapetalae</taxon>
        <taxon>rosids</taxon>
        <taxon>malvids</taxon>
        <taxon>Malvales</taxon>
        <taxon>Malvaceae</taxon>
        <taxon>Grewioideae</taxon>
        <taxon>Apeibeae</taxon>
        <taxon>Corchorus</taxon>
    </lineage>
</organism>
<keyword evidence="4" id="KW-1133">Transmembrane helix</keyword>
<dbReference type="InterPro" id="IPR050352">
    <property type="entry name" value="ABCG_transporters"/>
</dbReference>
<dbReference type="EMBL" id="AWUE01022976">
    <property type="protein sequence ID" value="OMO55369.1"/>
    <property type="molecule type" value="Genomic_DNA"/>
</dbReference>
<dbReference type="InterPro" id="IPR003439">
    <property type="entry name" value="ABC_transporter-like_ATP-bd"/>
</dbReference>
<protein>
    <submittedName>
        <fullName evidence="8">ABC transporter-like protein</fullName>
    </submittedName>
</protein>
<evidence type="ECO:0000256" key="6">
    <source>
        <dbReference type="SAM" id="MobiDB-lite"/>
    </source>
</evidence>
<reference evidence="9" key="1">
    <citation type="submission" date="2013-09" db="EMBL/GenBank/DDBJ databases">
        <title>Corchorus olitorius genome sequencing.</title>
        <authorList>
            <person name="Alam M."/>
            <person name="Haque M.S."/>
            <person name="Islam M.S."/>
            <person name="Emdad E.M."/>
            <person name="Islam M.M."/>
            <person name="Ahmed B."/>
            <person name="Halim A."/>
            <person name="Hossen Q.M.M."/>
            <person name="Hossain M.Z."/>
            <person name="Ahmed R."/>
            <person name="Khan M.M."/>
            <person name="Islam R."/>
            <person name="Rashid M.M."/>
            <person name="Khan S.A."/>
            <person name="Rahman M.S."/>
            <person name="Alam M."/>
            <person name="Yahiya A.S."/>
            <person name="Khan M.S."/>
            <person name="Azam M.S."/>
            <person name="Haque T."/>
            <person name="Lashkar M.Z.H."/>
            <person name="Akhand A.I."/>
            <person name="Morshed G."/>
            <person name="Roy S."/>
            <person name="Uddin K.S."/>
            <person name="Rabeya T."/>
            <person name="Hossain A.S."/>
            <person name="Chowdhury A."/>
            <person name="Snigdha A.R."/>
            <person name="Mortoza M.S."/>
            <person name="Matin S.A."/>
            <person name="Hoque S.M.E."/>
            <person name="Islam M.K."/>
            <person name="Roy D.K."/>
            <person name="Haider R."/>
            <person name="Moosa M.M."/>
            <person name="Elias S.M."/>
            <person name="Hasan A.M."/>
            <person name="Jahan S."/>
            <person name="Shafiuddin M."/>
            <person name="Mahmood N."/>
            <person name="Shommy N.S."/>
        </authorList>
    </citation>
    <scope>NUCLEOTIDE SEQUENCE [LARGE SCALE GENOMIC DNA]</scope>
    <source>
        <strain evidence="9">cv. O-4</strain>
    </source>
</reference>
<comment type="caution">
    <text evidence="8">The sequence shown here is derived from an EMBL/GenBank/DDBJ whole genome shotgun (WGS) entry which is preliminary data.</text>
</comment>
<evidence type="ECO:0000256" key="1">
    <source>
        <dbReference type="ARBA" id="ARBA00004141"/>
    </source>
</evidence>
<evidence type="ECO:0000256" key="2">
    <source>
        <dbReference type="ARBA" id="ARBA00022448"/>
    </source>
</evidence>
<keyword evidence="9" id="KW-1185">Reference proteome</keyword>
<proteinExistence type="predicted"/>
<dbReference type="GO" id="GO:0016887">
    <property type="term" value="F:ATP hydrolysis activity"/>
    <property type="evidence" value="ECO:0007669"/>
    <property type="project" value="InterPro"/>
</dbReference>
<dbReference type="GO" id="GO:0016020">
    <property type="term" value="C:membrane"/>
    <property type="evidence" value="ECO:0007669"/>
    <property type="project" value="UniProtKB-SubCell"/>
</dbReference>